<gene>
    <name evidence="3" type="ORF">G4D63_21350</name>
</gene>
<evidence type="ECO:0000313" key="3">
    <source>
        <dbReference type="EMBL" id="NEY74241.1"/>
    </source>
</evidence>
<feature type="transmembrane region" description="Helical" evidence="1">
    <location>
        <begin position="6"/>
        <end position="28"/>
    </location>
</feature>
<dbReference type="AlphaFoldDB" id="A0A6M0QD12"/>
<keyword evidence="4" id="KW-1185">Reference proteome</keyword>
<evidence type="ECO:0000256" key="1">
    <source>
        <dbReference type="SAM" id="Phobius"/>
    </source>
</evidence>
<keyword evidence="1" id="KW-0472">Membrane</keyword>
<accession>A0A6M0QD12</accession>
<keyword evidence="3" id="KW-0645">Protease</keyword>
<dbReference type="InterPro" id="IPR003675">
    <property type="entry name" value="Rce1/LyrA-like_dom"/>
</dbReference>
<proteinExistence type="predicted"/>
<feature type="transmembrane region" description="Helical" evidence="1">
    <location>
        <begin position="78"/>
        <end position="99"/>
    </location>
</feature>
<dbReference type="GO" id="GO:0008237">
    <property type="term" value="F:metallopeptidase activity"/>
    <property type="evidence" value="ECO:0007669"/>
    <property type="project" value="UniProtKB-KW"/>
</dbReference>
<evidence type="ECO:0000313" key="4">
    <source>
        <dbReference type="Proteomes" id="UP000481043"/>
    </source>
</evidence>
<protein>
    <submittedName>
        <fullName evidence="3">CPBP family intramembrane metalloprotease</fullName>
    </submittedName>
</protein>
<keyword evidence="3" id="KW-0482">Metalloprotease</keyword>
<evidence type="ECO:0000259" key="2">
    <source>
        <dbReference type="Pfam" id="PF02517"/>
    </source>
</evidence>
<dbReference type="Pfam" id="PF02517">
    <property type="entry name" value="Rce1-like"/>
    <property type="match status" value="1"/>
</dbReference>
<dbReference type="EMBL" id="JAAIWM010000018">
    <property type="protein sequence ID" value="NEY74241.1"/>
    <property type="molecule type" value="Genomic_DNA"/>
</dbReference>
<dbReference type="GO" id="GO:0006508">
    <property type="term" value="P:proteolysis"/>
    <property type="evidence" value="ECO:0007669"/>
    <property type="project" value="UniProtKB-KW"/>
</dbReference>
<dbReference type="GO" id="GO:0080120">
    <property type="term" value="P:CAAX-box protein maturation"/>
    <property type="evidence" value="ECO:0007669"/>
    <property type="project" value="UniProtKB-ARBA"/>
</dbReference>
<organism evidence="3 4">
    <name type="scientific">Bacillus mesophilus</name>
    <dbReference type="NCBI Taxonomy" id="1808955"/>
    <lineage>
        <taxon>Bacteria</taxon>
        <taxon>Bacillati</taxon>
        <taxon>Bacillota</taxon>
        <taxon>Bacilli</taxon>
        <taxon>Bacillales</taxon>
        <taxon>Bacillaceae</taxon>
        <taxon>Bacillus</taxon>
    </lineage>
</organism>
<feature type="transmembrane region" description="Helical" evidence="1">
    <location>
        <begin position="35"/>
        <end position="58"/>
    </location>
</feature>
<dbReference type="GO" id="GO:0004175">
    <property type="term" value="F:endopeptidase activity"/>
    <property type="evidence" value="ECO:0007669"/>
    <property type="project" value="UniProtKB-ARBA"/>
</dbReference>
<dbReference type="Proteomes" id="UP000481043">
    <property type="component" value="Unassembled WGS sequence"/>
</dbReference>
<name>A0A6M0QD12_9BACI</name>
<keyword evidence="3" id="KW-0378">Hydrolase</keyword>
<keyword evidence="1" id="KW-0812">Transmembrane</keyword>
<feature type="domain" description="CAAX prenyl protease 2/Lysostaphin resistance protein A-like" evidence="2">
    <location>
        <begin position="2"/>
        <end position="48"/>
    </location>
</feature>
<reference evidence="3 4" key="1">
    <citation type="submission" date="2020-02" db="EMBL/GenBank/DDBJ databases">
        <title>Bacillus aquiflavi sp. nov., isolated from yellow water of strong flavor Chinese baijiu in Yibin region of China.</title>
        <authorList>
            <person name="Xie J."/>
        </authorList>
    </citation>
    <scope>NUCLEOTIDE SEQUENCE [LARGE SCALE GENOMIC DNA]</scope>
    <source>
        <strain evidence="3 4">SA4</strain>
    </source>
</reference>
<sequence>MSSFIFALLHFNSGFIGHFFLGILYCTLYLKTGKLIIPIILHSLNNVIAGIPIIYSGIYSTTSSFSANDMKEYINQIITLLTIGTTLFVMLIPFIIYILHRLYPKHVSLTPYLNNQISN</sequence>
<comment type="caution">
    <text evidence="3">The sequence shown here is derived from an EMBL/GenBank/DDBJ whole genome shotgun (WGS) entry which is preliminary data.</text>
</comment>
<keyword evidence="1" id="KW-1133">Transmembrane helix</keyword>